<comment type="caution">
    <text evidence="2">The sequence shown here is derived from an EMBL/GenBank/DDBJ whole genome shotgun (WGS) entry which is preliminary data.</text>
</comment>
<feature type="compositionally biased region" description="Low complexity" evidence="1">
    <location>
        <begin position="109"/>
        <end position="124"/>
    </location>
</feature>
<organism evidence="2 3">
    <name type="scientific">Gonium pectorale</name>
    <name type="common">Green alga</name>
    <dbReference type="NCBI Taxonomy" id="33097"/>
    <lineage>
        <taxon>Eukaryota</taxon>
        <taxon>Viridiplantae</taxon>
        <taxon>Chlorophyta</taxon>
        <taxon>core chlorophytes</taxon>
        <taxon>Chlorophyceae</taxon>
        <taxon>CS clade</taxon>
        <taxon>Chlamydomonadales</taxon>
        <taxon>Volvocaceae</taxon>
        <taxon>Gonium</taxon>
    </lineage>
</organism>
<evidence type="ECO:0000313" key="3">
    <source>
        <dbReference type="Proteomes" id="UP000075714"/>
    </source>
</evidence>
<feature type="region of interest" description="Disordered" evidence="1">
    <location>
        <begin position="92"/>
        <end position="124"/>
    </location>
</feature>
<feature type="region of interest" description="Disordered" evidence="1">
    <location>
        <begin position="1"/>
        <end position="38"/>
    </location>
</feature>
<evidence type="ECO:0000256" key="1">
    <source>
        <dbReference type="SAM" id="MobiDB-lite"/>
    </source>
</evidence>
<accession>A0A150G8Z8</accession>
<sequence>MVLPRGQPTAVKQEPRFEQRRSQEFPPARAAALKQPGQARFVPAATGRPLGPPMLPPATAQWAAPVGTASAGNLVRRVQFPLDVSCVTNAPAAAASGAMAPPPSRPRKAAPANPRAPASAAAANAHSNANAAGLGGVRVNFVTAAQRLELLKGLLLHQQGREGSLV</sequence>
<dbReference type="EMBL" id="LSYV01000046">
    <property type="protein sequence ID" value="KXZ46243.1"/>
    <property type="molecule type" value="Genomic_DNA"/>
</dbReference>
<reference evidence="3" key="1">
    <citation type="journal article" date="2016" name="Nat. Commun.">
        <title>The Gonium pectorale genome demonstrates co-option of cell cycle regulation during the evolution of multicellularity.</title>
        <authorList>
            <person name="Hanschen E.R."/>
            <person name="Marriage T.N."/>
            <person name="Ferris P.J."/>
            <person name="Hamaji T."/>
            <person name="Toyoda A."/>
            <person name="Fujiyama A."/>
            <person name="Neme R."/>
            <person name="Noguchi H."/>
            <person name="Minakuchi Y."/>
            <person name="Suzuki M."/>
            <person name="Kawai-Toyooka H."/>
            <person name="Smith D.R."/>
            <person name="Sparks H."/>
            <person name="Anderson J."/>
            <person name="Bakaric R."/>
            <person name="Luria V."/>
            <person name="Karger A."/>
            <person name="Kirschner M.W."/>
            <person name="Durand P.M."/>
            <person name="Michod R.E."/>
            <person name="Nozaki H."/>
            <person name="Olson B.J."/>
        </authorList>
    </citation>
    <scope>NUCLEOTIDE SEQUENCE [LARGE SCALE GENOMIC DNA]</scope>
    <source>
        <strain evidence="3">NIES-2863</strain>
    </source>
</reference>
<evidence type="ECO:0000313" key="2">
    <source>
        <dbReference type="EMBL" id="KXZ46243.1"/>
    </source>
</evidence>
<dbReference type="Proteomes" id="UP000075714">
    <property type="component" value="Unassembled WGS sequence"/>
</dbReference>
<proteinExistence type="predicted"/>
<name>A0A150G8Z8_GONPE</name>
<dbReference type="AlphaFoldDB" id="A0A150G8Z8"/>
<feature type="compositionally biased region" description="Basic and acidic residues" evidence="1">
    <location>
        <begin position="13"/>
        <end position="23"/>
    </location>
</feature>
<keyword evidence="3" id="KW-1185">Reference proteome</keyword>
<protein>
    <submittedName>
        <fullName evidence="2">Uncharacterized protein</fullName>
    </submittedName>
</protein>
<gene>
    <name evidence="2" type="ORF">GPECTOR_45g113</name>
</gene>